<gene>
    <name evidence="2" type="ORF">QBC35DRAFT_448708</name>
</gene>
<dbReference type="PANTHER" id="PTHR45660">
    <property type="entry name" value="HISTONE-LYSINE N-METHYLTRANSFERASE SETMAR"/>
    <property type="match status" value="1"/>
</dbReference>
<dbReference type="Gene3D" id="2.170.270.10">
    <property type="entry name" value="SET domain"/>
    <property type="match status" value="1"/>
</dbReference>
<dbReference type="GO" id="GO:0042054">
    <property type="term" value="F:histone methyltransferase activity"/>
    <property type="evidence" value="ECO:0007669"/>
    <property type="project" value="TreeGrafter"/>
</dbReference>
<dbReference type="SMART" id="SM00317">
    <property type="entry name" value="SET"/>
    <property type="match status" value="1"/>
</dbReference>
<dbReference type="SUPFAM" id="SSF82199">
    <property type="entry name" value="SET domain"/>
    <property type="match status" value="1"/>
</dbReference>
<evidence type="ECO:0000313" key="3">
    <source>
        <dbReference type="Proteomes" id="UP001302126"/>
    </source>
</evidence>
<dbReference type="AlphaFoldDB" id="A0AAN6X1C1"/>
<accession>A0AAN6X1C1</accession>
<evidence type="ECO:0000313" key="2">
    <source>
        <dbReference type="EMBL" id="KAK4191090.1"/>
    </source>
</evidence>
<evidence type="ECO:0000259" key="1">
    <source>
        <dbReference type="PROSITE" id="PS50280"/>
    </source>
</evidence>
<proteinExistence type="predicted"/>
<reference evidence="2" key="2">
    <citation type="submission" date="2023-05" db="EMBL/GenBank/DDBJ databases">
        <authorList>
            <consortium name="Lawrence Berkeley National Laboratory"/>
            <person name="Steindorff A."/>
            <person name="Hensen N."/>
            <person name="Bonometti L."/>
            <person name="Westerberg I."/>
            <person name="Brannstrom I.O."/>
            <person name="Guillou S."/>
            <person name="Cros-Aarteil S."/>
            <person name="Calhoun S."/>
            <person name="Haridas S."/>
            <person name="Kuo A."/>
            <person name="Mondo S."/>
            <person name="Pangilinan J."/>
            <person name="Riley R."/>
            <person name="Labutti K."/>
            <person name="Andreopoulos B."/>
            <person name="Lipzen A."/>
            <person name="Chen C."/>
            <person name="Yanf M."/>
            <person name="Daum C."/>
            <person name="Ng V."/>
            <person name="Clum A."/>
            <person name="Ohm R."/>
            <person name="Martin F."/>
            <person name="Silar P."/>
            <person name="Natvig D."/>
            <person name="Lalanne C."/>
            <person name="Gautier V."/>
            <person name="Ament-Velasquez S.L."/>
            <person name="Kruys A."/>
            <person name="Hutchinson M.I."/>
            <person name="Powell A.J."/>
            <person name="Barry K."/>
            <person name="Miller A.N."/>
            <person name="Grigoriev I.V."/>
            <person name="Debuchy R."/>
            <person name="Gladieux P."/>
            <person name="Thoren M.H."/>
            <person name="Johannesson H."/>
        </authorList>
    </citation>
    <scope>NUCLEOTIDE SEQUENCE</scope>
    <source>
        <strain evidence="2">PSN309</strain>
    </source>
</reference>
<reference evidence="2" key="1">
    <citation type="journal article" date="2023" name="Mol. Phylogenet. Evol.">
        <title>Genome-scale phylogeny and comparative genomics of the fungal order Sordariales.</title>
        <authorList>
            <person name="Hensen N."/>
            <person name="Bonometti L."/>
            <person name="Westerberg I."/>
            <person name="Brannstrom I.O."/>
            <person name="Guillou S."/>
            <person name="Cros-Aarteil S."/>
            <person name="Calhoun S."/>
            <person name="Haridas S."/>
            <person name="Kuo A."/>
            <person name="Mondo S."/>
            <person name="Pangilinan J."/>
            <person name="Riley R."/>
            <person name="LaButti K."/>
            <person name="Andreopoulos B."/>
            <person name="Lipzen A."/>
            <person name="Chen C."/>
            <person name="Yan M."/>
            <person name="Daum C."/>
            <person name="Ng V."/>
            <person name="Clum A."/>
            <person name="Steindorff A."/>
            <person name="Ohm R.A."/>
            <person name="Martin F."/>
            <person name="Silar P."/>
            <person name="Natvig D.O."/>
            <person name="Lalanne C."/>
            <person name="Gautier V."/>
            <person name="Ament-Velasquez S.L."/>
            <person name="Kruys A."/>
            <person name="Hutchinson M.I."/>
            <person name="Powell A.J."/>
            <person name="Barry K."/>
            <person name="Miller A.N."/>
            <person name="Grigoriev I.V."/>
            <person name="Debuchy R."/>
            <person name="Gladieux P."/>
            <person name="Hiltunen Thoren M."/>
            <person name="Johannesson H."/>
        </authorList>
    </citation>
    <scope>NUCLEOTIDE SEQUENCE</scope>
    <source>
        <strain evidence="2">PSN309</strain>
    </source>
</reference>
<dbReference type="InterPro" id="IPR051357">
    <property type="entry name" value="H3K9_HMTase_SUVAR3-9"/>
</dbReference>
<dbReference type="InterPro" id="IPR046341">
    <property type="entry name" value="SET_dom_sf"/>
</dbReference>
<organism evidence="2 3">
    <name type="scientific">Podospora australis</name>
    <dbReference type="NCBI Taxonomy" id="1536484"/>
    <lineage>
        <taxon>Eukaryota</taxon>
        <taxon>Fungi</taxon>
        <taxon>Dikarya</taxon>
        <taxon>Ascomycota</taxon>
        <taxon>Pezizomycotina</taxon>
        <taxon>Sordariomycetes</taxon>
        <taxon>Sordariomycetidae</taxon>
        <taxon>Sordariales</taxon>
        <taxon>Podosporaceae</taxon>
        <taxon>Podospora</taxon>
    </lineage>
</organism>
<sequence>MPEDMQLVLDSQLFDWKDYIATERHWVTDGPPAGWSQPFHVLNHIPANEYTNSLEQRINAGTELMRIDLHHVGPLPALAPVIKSQCLQCHGRWGQQHNFNRTCWIIKKQELKQYADRHLEIRQCQDPSMGKGIFVKAGNGIGADKIIGFYLGDVRRDRNVWAQHPHGNIERSWHVETVRAQPAQLGFQLREIDSGPRYGNWTRFMNHSCLPNVKVLQRQCGGIRVVAFQARHHIPAGQELTISYGSEYFDAAEPPLQCRCARSPQPHNVSKNIVDNAAYIEP</sequence>
<dbReference type="Pfam" id="PF00856">
    <property type="entry name" value="SET"/>
    <property type="match status" value="1"/>
</dbReference>
<dbReference type="GO" id="GO:0003690">
    <property type="term" value="F:double-stranded DNA binding"/>
    <property type="evidence" value="ECO:0007669"/>
    <property type="project" value="TreeGrafter"/>
</dbReference>
<keyword evidence="3" id="KW-1185">Reference proteome</keyword>
<protein>
    <recommendedName>
        <fullName evidence="1">SET domain-containing protein</fullName>
    </recommendedName>
</protein>
<dbReference type="InterPro" id="IPR001214">
    <property type="entry name" value="SET_dom"/>
</dbReference>
<name>A0AAN6X1C1_9PEZI</name>
<comment type="caution">
    <text evidence="2">The sequence shown here is derived from an EMBL/GenBank/DDBJ whole genome shotgun (WGS) entry which is preliminary data.</text>
</comment>
<dbReference type="Proteomes" id="UP001302126">
    <property type="component" value="Unassembled WGS sequence"/>
</dbReference>
<dbReference type="EMBL" id="MU864361">
    <property type="protein sequence ID" value="KAK4191090.1"/>
    <property type="molecule type" value="Genomic_DNA"/>
</dbReference>
<dbReference type="PANTHER" id="PTHR45660:SF13">
    <property type="entry name" value="HISTONE-LYSINE N-METHYLTRANSFERASE SETMAR"/>
    <property type="match status" value="1"/>
</dbReference>
<dbReference type="PROSITE" id="PS50280">
    <property type="entry name" value="SET"/>
    <property type="match status" value="1"/>
</dbReference>
<feature type="domain" description="SET" evidence="1">
    <location>
        <begin position="117"/>
        <end position="245"/>
    </location>
</feature>